<feature type="signal peptide" evidence="4">
    <location>
        <begin position="1"/>
        <end position="24"/>
    </location>
</feature>
<dbReference type="InterPro" id="IPR008972">
    <property type="entry name" value="Cupredoxin"/>
</dbReference>
<evidence type="ECO:0000256" key="1">
    <source>
        <dbReference type="ARBA" id="ARBA00022723"/>
    </source>
</evidence>
<feature type="compositionally biased region" description="Basic and acidic residues" evidence="3">
    <location>
        <begin position="43"/>
        <end position="53"/>
    </location>
</feature>
<keyword evidence="4" id="KW-0732">Signal</keyword>
<dbReference type="InterPro" id="IPR000923">
    <property type="entry name" value="BlueCu_1"/>
</dbReference>
<evidence type="ECO:0000256" key="4">
    <source>
        <dbReference type="SAM" id="SignalP"/>
    </source>
</evidence>
<evidence type="ECO:0000313" key="7">
    <source>
        <dbReference type="Proteomes" id="UP001597561"/>
    </source>
</evidence>
<dbReference type="RefSeq" id="WP_204729546.1">
    <property type="nucleotide sequence ID" value="NZ_JAFBDK010000008.1"/>
</dbReference>
<keyword evidence="2" id="KW-0186">Copper</keyword>
<keyword evidence="1" id="KW-0479">Metal-binding</keyword>
<feature type="chain" id="PRO_5045104846" evidence="4">
    <location>
        <begin position="25"/>
        <end position="167"/>
    </location>
</feature>
<proteinExistence type="predicted"/>
<evidence type="ECO:0000256" key="2">
    <source>
        <dbReference type="ARBA" id="ARBA00023008"/>
    </source>
</evidence>
<dbReference type="SUPFAM" id="SSF49503">
    <property type="entry name" value="Cupredoxins"/>
    <property type="match status" value="1"/>
</dbReference>
<dbReference type="Pfam" id="PF00127">
    <property type="entry name" value="Copper-bind"/>
    <property type="match status" value="1"/>
</dbReference>
<feature type="region of interest" description="Disordered" evidence="3">
    <location>
        <begin position="18"/>
        <end position="70"/>
    </location>
</feature>
<evidence type="ECO:0000256" key="3">
    <source>
        <dbReference type="SAM" id="MobiDB-lite"/>
    </source>
</evidence>
<keyword evidence="7" id="KW-1185">Reference proteome</keyword>
<evidence type="ECO:0000259" key="5">
    <source>
        <dbReference type="Pfam" id="PF00127"/>
    </source>
</evidence>
<sequence length="167" mass="18030">MRKRWLIALLLTLPLAGCSGEGAAGDTGEAVEAESNEETVVQENHDSDEEHQNETMADEESDSADGLEEADAVEAEVVAGATASELFPPGEQVAYQFDQEGTYVINCDPHTRMEMIVTVKEGSEVSGTVESEIVDFQFGEDITVSPGTIVIWKNESEVRHNVVISPS</sequence>
<dbReference type="EMBL" id="JBHUPG010000012">
    <property type="protein sequence ID" value="MFD2911787.1"/>
    <property type="molecule type" value="Genomic_DNA"/>
</dbReference>
<accession>A0ABW5ZGR2</accession>
<protein>
    <submittedName>
        <fullName evidence="6">Plastocyanin/azurin family copper-binding protein</fullName>
    </submittedName>
</protein>
<feature type="domain" description="Blue (type 1) copper" evidence="5">
    <location>
        <begin position="69"/>
        <end position="119"/>
    </location>
</feature>
<name>A0ABW5ZGR2_9BACL</name>
<dbReference type="Gene3D" id="2.60.40.420">
    <property type="entry name" value="Cupredoxins - blue copper proteins"/>
    <property type="match status" value="1"/>
</dbReference>
<gene>
    <name evidence="6" type="ORF">ACFS5P_07845</name>
</gene>
<dbReference type="Proteomes" id="UP001597561">
    <property type="component" value="Unassembled WGS sequence"/>
</dbReference>
<reference evidence="7" key="1">
    <citation type="journal article" date="2019" name="Int. J. Syst. Evol. Microbiol.">
        <title>The Global Catalogue of Microorganisms (GCM) 10K type strain sequencing project: providing services to taxonomists for standard genome sequencing and annotation.</title>
        <authorList>
            <consortium name="The Broad Institute Genomics Platform"/>
            <consortium name="The Broad Institute Genome Sequencing Center for Infectious Disease"/>
            <person name="Wu L."/>
            <person name="Ma J."/>
        </authorList>
    </citation>
    <scope>NUCLEOTIDE SEQUENCE [LARGE SCALE GENOMIC DNA]</scope>
    <source>
        <strain evidence="7">KCTC 13528</strain>
    </source>
</reference>
<comment type="caution">
    <text evidence="6">The sequence shown here is derived from an EMBL/GenBank/DDBJ whole genome shotgun (WGS) entry which is preliminary data.</text>
</comment>
<feature type="compositionally biased region" description="Acidic residues" evidence="3">
    <location>
        <begin position="54"/>
        <end position="70"/>
    </location>
</feature>
<organism evidence="6 7">
    <name type="scientific">Jeotgalibacillus terrae</name>
    <dbReference type="NCBI Taxonomy" id="587735"/>
    <lineage>
        <taxon>Bacteria</taxon>
        <taxon>Bacillati</taxon>
        <taxon>Bacillota</taxon>
        <taxon>Bacilli</taxon>
        <taxon>Bacillales</taxon>
        <taxon>Caryophanaceae</taxon>
        <taxon>Jeotgalibacillus</taxon>
    </lineage>
</organism>
<evidence type="ECO:0000313" key="6">
    <source>
        <dbReference type="EMBL" id="MFD2911787.1"/>
    </source>
</evidence>